<comment type="caution">
    <text evidence="3">The sequence shown here is derived from an EMBL/GenBank/DDBJ whole genome shotgun (WGS) entry which is preliminary data.</text>
</comment>
<dbReference type="InterPro" id="IPR013103">
    <property type="entry name" value="RVT_2"/>
</dbReference>
<evidence type="ECO:0000313" key="3">
    <source>
        <dbReference type="EMBL" id="MBW0527884.1"/>
    </source>
</evidence>
<protein>
    <recommendedName>
        <fullName evidence="2">Reverse transcriptase Ty1/copia-type domain-containing protein</fullName>
    </recommendedName>
</protein>
<dbReference type="CDD" id="cd09272">
    <property type="entry name" value="RNase_HI_RT_Ty1"/>
    <property type="match status" value="1"/>
</dbReference>
<evidence type="ECO:0000259" key="2">
    <source>
        <dbReference type="Pfam" id="PF07727"/>
    </source>
</evidence>
<dbReference type="EMBL" id="AVOT02033900">
    <property type="protein sequence ID" value="MBW0527884.1"/>
    <property type="molecule type" value="Genomic_DNA"/>
</dbReference>
<gene>
    <name evidence="3" type="ORF">O181_067599</name>
</gene>
<proteinExistence type="predicted"/>
<dbReference type="PANTHER" id="PTHR11439:SF440">
    <property type="entry name" value="INTEGRASE CATALYTIC DOMAIN-CONTAINING PROTEIN"/>
    <property type="match status" value="1"/>
</dbReference>
<name>A0A9Q3EVN9_9BASI</name>
<accession>A0A9Q3EVN9</accession>
<evidence type="ECO:0000313" key="4">
    <source>
        <dbReference type="Proteomes" id="UP000765509"/>
    </source>
</evidence>
<dbReference type="OrthoDB" id="3344688at2759"/>
<dbReference type="SUPFAM" id="SSF56672">
    <property type="entry name" value="DNA/RNA polymerases"/>
    <property type="match status" value="1"/>
</dbReference>
<dbReference type="Pfam" id="PF07727">
    <property type="entry name" value="RVT_2"/>
    <property type="match status" value="1"/>
</dbReference>
<sequence length="620" mass="69942">MPGFLERLDETCSSTRALLGEEHQAMVDETHYTSEEPSLSEVVDEVQPTDRAEPCPTTSRQMEAHLTLLDDTPQTFNGALKSPAKDVWREAIQKELRSMKELKVWEPVELDPAYKIVGMTWVFKLKKDKQGNILEHKARLCAQGFTQTPGVDYDKTYAPTGRLNSLRTLTAFAASLGLEFHQVDIRSAFLNAPLSEVVFLSVPQGLPYDRRKYCLRLNKAIYGLKQAPLAWYERLKHWLEKIGFEACVIDPCVFYRPAQTPTWLYVHVDNIAIFSKNADTFKREVAEEFKIKDVGQADLMLGIKVCHSEAHVSLDQQHFTKSLFHLYGMTSCKPVLTPLPPNEHLQSPTPEEIAEFRLLHINYRSAIGSINYLSTATRPDLAFAVSSLSQFLEQPGIKHWKAFLHVLQYLQGTQDLGLVYHKGGGVQITAYCDADWGNCKDTRRSISGFLATFNGCLVLWKTRKQPSVSLSSAEAEYKSLCDLTSELLWLRQWCVECFISKAGYPIPIHEDNQGCISTTSGNSSINNKRMKHVDIQLHFVKEAVSDSKICLRYTPTSLMLADFLTKSVSGTILSRALSSLWVQRLEVRGDVEKEDLAPNEDPPPTLLDAEIRATLNTDHA</sequence>
<reference evidence="3" key="1">
    <citation type="submission" date="2021-03" db="EMBL/GenBank/DDBJ databases">
        <title>Draft genome sequence of rust myrtle Austropuccinia psidii MF-1, a brazilian biotype.</title>
        <authorList>
            <person name="Quecine M.C."/>
            <person name="Pachon D.M.R."/>
            <person name="Bonatelli M.L."/>
            <person name="Correr F.H."/>
            <person name="Franceschini L.M."/>
            <person name="Leite T.F."/>
            <person name="Margarido G.R.A."/>
            <person name="Almeida C.A."/>
            <person name="Ferrarezi J.A."/>
            <person name="Labate C.A."/>
        </authorList>
    </citation>
    <scope>NUCLEOTIDE SEQUENCE</scope>
    <source>
        <strain evidence="3">MF-1</strain>
    </source>
</reference>
<feature type="domain" description="Reverse transcriptase Ty1/copia-type" evidence="2">
    <location>
        <begin position="103"/>
        <end position="339"/>
    </location>
</feature>
<feature type="region of interest" description="Disordered" evidence="1">
    <location>
        <begin position="30"/>
        <end position="57"/>
    </location>
</feature>
<organism evidence="3 4">
    <name type="scientific">Austropuccinia psidii MF-1</name>
    <dbReference type="NCBI Taxonomy" id="1389203"/>
    <lineage>
        <taxon>Eukaryota</taxon>
        <taxon>Fungi</taxon>
        <taxon>Dikarya</taxon>
        <taxon>Basidiomycota</taxon>
        <taxon>Pucciniomycotina</taxon>
        <taxon>Pucciniomycetes</taxon>
        <taxon>Pucciniales</taxon>
        <taxon>Sphaerophragmiaceae</taxon>
        <taxon>Austropuccinia</taxon>
    </lineage>
</organism>
<dbReference type="AlphaFoldDB" id="A0A9Q3EVN9"/>
<keyword evidence="4" id="KW-1185">Reference proteome</keyword>
<dbReference type="PANTHER" id="PTHR11439">
    <property type="entry name" value="GAG-POL-RELATED RETROTRANSPOSON"/>
    <property type="match status" value="1"/>
</dbReference>
<dbReference type="InterPro" id="IPR043502">
    <property type="entry name" value="DNA/RNA_pol_sf"/>
</dbReference>
<dbReference type="Proteomes" id="UP000765509">
    <property type="component" value="Unassembled WGS sequence"/>
</dbReference>
<evidence type="ECO:0000256" key="1">
    <source>
        <dbReference type="SAM" id="MobiDB-lite"/>
    </source>
</evidence>